<dbReference type="GO" id="GO:0005507">
    <property type="term" value="F:copper ion binding"/>
    <property type="evidence" value="ECO:0007669"/>
    <property type="project" value="InterPro"/>
</dbReference>
<dbReference type="EMBL" id="PRLP01000087">
    <property type="protein sequence ID" value="PPC75522.1"/>
    <property type="molecule type" value="Genomic_DNA"/>
</dbReference>
<dbReference type="GO" id="GO:0016682">
    <property type="term" value="F:oxidoreductase activity, acting on diphenols and related substances as donors, oxygen as acceptor"/>
    <property type="evidence" value="ECO:0007669"/>
    <property type="project" value="InterPro"/>
</dbReference>
<sequence>MKKKTCLSLMKASGLLAALFLSGCDDWVLMDPKGPIGQSGKSLILTATWLMLIVVVPVIVMTLVFAWKYRASNKNATYAPKWAHSHAIEVVVWFIPCVIIGVLALITWKTTHELDPYKPLESEVKPLHVQVVALDWKWLFIYPEQNIASVNELAIPTGTPIAFDITSASVMNAFFIPQLGSQIYAMAGMNTKLHLLADEPGTYMGMSANYSGSGFSGMKFDTLAMSTTDFNAWVEKVKAAPQPLEKEQYTELVKPSEANPVAHFSSVESNLYQSILNSYGSYCQSPSATALNSHEALNSKAGEEAQQVSMNVASEE</sequence>
<dbReference type="OrthoDB" id="9783445at2"/>
<name>A0A2S5KLD0_9PROT</name>
<dbReference type="GO" id="GO:0005886">
    <property type="term" value="C:plasma membrane"/>
    <property type="evidence" value="ECO:0007669"/>
    <property type="project" value="UniProtKB-SubCell"/>
</dbReference>
<feature type="domain" description="Cytochrome oxidase subunit II copper A binding" evidence="18">
    <location>
        <begin position="124"/>
        <end position="236"/>
    </location>
</feature>
<dbReference type="Gene3D" id="2.60.40.420">
    <property type="entry name" value="Cupredoxins - blue copper proteins"/>
    <property type="match status" value="1"/>
</dbReference>
<dbReference type="Pfam" id="PF00116">
    <property type="entry name" value="COX2"/>
    <property type="match status" value="1"/>
</dbReference>
<reference evidence="20 21" key="1">
    <citation type="submission" date="2018-02" db="EMBL/GenBank/DDBJ databases">
        <title>novel marine gammaproteobacteria from coastal saline agro ecosystem.</title>
        <authorList>
            <person name="Krishnan R."/>
            <person name="Ramesh Kumar N."/>
        </authorList>
    </citation>
    <scope>NUCLEOTIDE SEQUENCE [LARGE SCALE GENOMIC DNA]</scope>
    <source>
        <strain evidence="20 21">228</strain>
    </source>
</reference>
<dbReference type="InterPro" id="IPR036257">
    <property type="entry name" value="Cyt_c_oxidase_su2_TM_sf"/>
</dbReference>
<dbReference type="PANTHER" id="PTHR22888">
    <property type="entry name" value="CYTOCHROME C OXIDASE, SUBUNIT II"/>
    <property type="match status" value="1"/>
</dbReference>
<evidence type="ECO:0000256" key="17">
    <source>
        <dbReference type="SAM" id="SignalP"/>
    </source>
</evidence>
<dbReference type="InterPro" id="IPR010514">
    <property type="entry name" value="COX_ARM"/>
</dbReference>
<feature type="compositionally biased region" description="Polar residues" evidence="15">
    <location>
        <begin position="306"/>
        <end position="316"/>
    </location>
</feature>
<dbReference type="SUPFAM" id="SSF81464">
    <property type="entry name" value="Cytochrome c oxidase subunit II-like, transmembrane region"/>
    <property type="match status" value="1"/>
</dbReference>
<dbReference type="Gene3D" id="1.10.287.90">
    <property type="match status" value="1"/>
</dbReference>
<accession>A0A2S5KLD0</accession>
<evidence type="ECO:0000256" key="2">
    <source>
        <dbReference type="ARBA" id="ARBA00007866"/>
    </source>
</evidence>
<comment type="similarity">
    <text evidence="2 14">Belongs to the cytochrome c oxidase subunit 2 family.</text>
</comment>
<evidence type="ECO:0000256" key="4">
    <source>
        <dbReference type="ARBA" id="ARBA00022475"/>
    </source>
</evidence>
<dbReference type="GO" id="GO:0004129">
    <property type="term" value="F:cytochrome-c oxidase activity"/>
    <property type="evidence" value="ECO:0007669"/>
    <property type="project" value="UniProtKB-UniRule"/>
</dbReference>
<dbReference type="PROSITE" id="PS50857">
    <property type="entry name" value="COX2_CUA"/>
    <property type="match status" value="1"/>
</dbReference>
<feature type="region of interest" description="Disordered" evidence="15">
    <location>
        <begin position="294"/>
        <end position="316"/>
    </location>
</feature>
<keyword evidence="5 14" id="KW-0679">Respiratory chain</keyword>
<dbReference type="InterPro" id="IPR045187">
    <property type="entry name" value="CcO_II"/>
</dbReference>
<organism evidence="20 21">
    <name type="scientific">Proteobacteria bacterium 228</name>
    <dbReference type="NCBI Taxonomy" id="2083153"/>
    <lineage>
        <taxon>Bacteria</taxon>
        <taxon>Pseudomonadati</taxon>
        <taxon>Pseudomonadota</taxon>
    </lineage>
</organism>
<evidence type="ECO:0000256" key="5">
    <source>
        <dbReference type="ARBA" id="ARBA00022660"/>
    </source>
</evidence>
<evidence type="ECO:0000256" key="15">
    <source>
        <dbReference type="SAM" id="MobiDB-lite"/>
    </source>
</evidence>
<keyword evidence="4 14" id="KW-1003">Cell membrane</keyword>
<keyword evidence="8 14" id="KW-0249">Electron transport</keyword>
<feature type="chain" id="PRO_5015653413" description="Ubiquinol oxidase subunit 2" evidence="17">
    <location>
        <begin position="18"/>
        <end position="316"/>
    </location>
</feature>
<evidence type="ECO:0000256" key="12">
    <source>
        <dbReference type="ARBA" id="ARBA00023139"/>
    </source>
</evidence>
<evidence type="ECO:0000259" key="19">
    <source>
        <dbReference type="PROSITE" id="PS50999"/>
    </source>
</evidence>
<keyword evidence="13" id="KW-0449">Lipoprotein</keyword>
<dbReference type="CDD" id="cd04212">
    <property type="entry name" value="CuRO_UO_II"/>
    <property type="match status" value="1"/>
</dbReference>
<dbReference type="InterPro" id="IPR002429">
    <property type="entry name" value="CcO_II-like_C"/>
</dbReference>
<evidence type="ECO:0000256" key="6">
    <source>
        <dbReference type="ARBA" id="ARBA00022692"/>
    </source>
</evidence>
<feature type="transmembrane region" description="Helical" evidence="16">
    <location>
        <begin position="48"/>
        <end position="67"/>
    </location>
</feature>
<keyword evidence="9 16" id="KW-1133">Transmembrane helix</keyword>
<evidence type="ECO:0000313" key="21">
    <source>
        <dbReference type="Proteomes" id="UP000238196"/>
    </source>
</evidence>
<keyword evidence="7 17" id="KW-0732">Signal</keyword>
<evidence type="ECO:0000256" key="8">
    <source>
        <dbReference type="ARBA" id="ARBA00022982"/>
    </source>
</evidence>
<dbReference type="NCBIfam" id="TIGR01433">
    <property type="entry name" value="CyoA"/>
    <property type="match status" value="1"/>
</dbReference>
<dbReference type="AlphaFoldDB" id="A0A2S5KLD0"/>
<dbReference type="PANTHER" id="PTHR22888:SF18">
    <property type="entry name" value="CYTOCHROME BO(3) UBIQUINOL OXIDASE SUBUNIT 2"/>
    <property type="match status" value="1"/>
</dbReference>
<evidence type="ECO:0000256" key="10">
    <source>
        <dbReference type="ARBA" id="ARBA00023002"/>
    </source>
</evidence>
<gene>
    <name evidence="20" type="primary">cyoA</name>
    <name evidence="20" type="ORF">C4K68_20125</name>
</gene>
<dbReference type="PROSITE" id="PS51257">
    <property type="entry name" value="PROKAR_LIPOPROTEIN"/>
    <property type="match status" value="1"/>
</dbReference>
<comment type="caution">
    <text evidence="20">The sequence shown here is derived from an EMBL/GenBank/DDBJ whole genome shotgun (WGS) entry which is preliminary data.</text>
</comment>
<dbReference type="InterPro" id="IPR006333">
    <property type="entry name" value="Cyt_o_ubiquinol_oxidase_su2"/>
</dbReference>
<evidence type="ECO:0000259" key="18">
    <source>
        <dbReference type="PROSITE" id="PS50857"/>
    </source>
</evidence>
<evidence type="ECO:0000256" key="9">
    <source>
        <dbReference type="ARBA" id="ARBA00022989"/>
    </source>
</evidence>
<evidence type="ECO:0000256" key="1">
    <source>
        <dbReference type="ARBA" id="ARBA00004651"/>
    </source>
</evidence>
<dbReference type="PROSITE" id="PS50999">
    <property type="entry name" value="COX2_TM"/>
    <property type="match status" value="1"/>
</dbReference>
<dbReference type="InterPro" id="IPR034227">
    <property type="entry name" value="CuRO_UO_II"/>
</dbReference>
<evidence type="ECO:0000256" key="7">
    <source>
        <dbReference type="ARBA" id="ARBA00022729"/>
    </source>
</evidence>
<proteinExistence type="inferred from homology"/>
<feature type="domain" description="Cytochrome oxidase subunit II transmembrane region profile" evidence="19">
    <location>
        <begin position="21"/>
        <end position="118"/>
    </location>
</feature>
<evidence type="ECO:0000256" key="13">
    <source>
        <dbReference type="ARBA" id="ARBA00023288"/>
    </source>
</evidence>
<keyword evidence="10 14" id="KW-0560">Oxidoreductase</keyword>
<keyword evidence="12" id="KW-0564">Palmitate</keyword>
<protein>
    <recommendedName>
        <fullName evidence="14">Ubiquinol oxidase subunit 2</fullName>
    </recommendedName>
</protein>
<dbReference type="InterPro" id="IPR008972">
    <property type="entry name" value="Cupredoxin"/>
</dbReference>
<keyword evidence="3 14" id="KW-0813">Transport</keyword>
<dbReference type="SUPFAM" id="SSF49503">
    <property type="entry name" value="Cupredoxins"/>
    <property type="match status" value="1"/>
</dbReference>
<evidence type="ECO:0000256" key="3">
    <source>
        <dbReference type="ARBA" id="ARBA00022448"/>
    </source>
</evidence>
<keyword evidence="11 14" id="KW-0472">Membrane</keyword>
<evidence type="ECO:0000256" key="14">
    <source>
        <dbReference type="PIRNR" id="PIRNR000292"/>
    </source>
</evidence>
<dbReference type="GO" id="GO:0042773">
    <property type="term" value="P:ATP synthesis coupled electron transport"/>
    <property type="evidence" value="ECO:0007669"/>
    <property type="project" value="TreeGrafter"/>
</dbReference>
<dbReference type="PIRSF" id="PIRSF000292">
    <property type="entry name" value="Ubi_od_II"/>
    <property type="match status" value="1"/>
</dbReference>
<evidence type="ECO:0000313" key="20">
    <source>
        <dbReference type="EMBL" id="PPC75522.1"/>
    </source>
</evidence>
<comment type="subcellular location">
    <subcellularLocation>
        <location evidence="1">Cell membrane</location>
        <topology evidence="1">Multi-pass membrane protein</topology>
    </subcellularLocation>
</comment>
<keyword evidence="6 16" id="KW-0812">Transmembrane</keyword>
<evidence type="ECO:0000256" key="11">
    <source>
        <dbReference type="ARBA" id="ARBA00023136"/>
    </source>
</evidence>
<dbReference type="Pfam" id="PF06481">
    <property type="entry name" value="COX_ARM"/>
    <property type="match status" value="1"/>
</dbReference>
<dbReference type="Proteomes" id="UP000238196">
    <property type="component" value="Unassembled WGS sequence"/>
</dbReference>
<dbReference type="InterPro" id="IPR011759">
    <property type="entry name" value="Cyt_c_oxidase_su2_TM_dom"/>
</dbReference>
<feature type="transmembrane region" description="Helical" evidence="16">
    <location>
        <begin position="87"/>
        <end position="108"/>
    </location>
</feature>
<evidence type="ECO:0000256" key="16">
    <source>
        <dbReference type="SAM" id="Phobius"/>
    </source>
</evidence>
<feature type="signal peptide" evidence="17">
    <location>
        <begin position="1"/>
        <end position="17"/>
    </location>
</feature>
<dbReference type="GO" id="GO:0009486">
    <property type="term" value="F:cytochrome bo3 ubiquinol oxidase activity"/>
    <property type="evidence" value="ECO:0007669"/>
    <property type="project" value="InterPro"/>
</dbReference>